<dbReference type="EMBL" id="LR797265">
    <property type="protein sequence ID" value="CAB4197483.1"/>
    <property type="molecule type" value="Genomic_DNA"/>
</dbReference>
<evidence type="ECO:0000313" key="2">
    <source>
        <dbReference type="EMBL" id="CAB4210244.1"/>
    </source>
</evidence>
<evidence type="ECO:0000313" key="3">
    <source>
        <dbReference type="EMBL" id="CAB5227474.1"/>
    </source>
</evidence>
<reference evidence="1" key="1">
    <citation type="submission" date="2020-05" db="EMBL/GenBank/DDBJ databases">
        <authorList>
            <person name="Chiriac C."/>
            <person name="Salcher M."/>
            <person name="Ghai R."/>
            <person name="Kavagutti S V."/>
        </authorList>
    </citation>
    <scope>NUCLEOTIDE SEQUENCE</scope>
</reference>
<name>A0A6J5RJB9_9CAUD</name>
<protein>
    <submittedName>
        <fullName evidence="1">Tail completion protein</fullName>
    </submittedName>
</protein>
<dbReference type="InterPro" id="IPR021508">
    <property type="entry name" value="Gp17-like"/>
</dbReference>
<dbReference type="EMBL" id="LR797368">
    <property type="protein sequence ID" value="CAB4210244.1"/>
    <property type="molecule type" value="Genomic_DNA"/>
</dbReference>
<gene>
    <name evidence="1" type="ORF">UFOVP1306_16</name>
    <name evidence="2" type="ORF">UFOVP1422_18</name>
    <name evidence="3" type="ORF">UFOVP1519_48</name>
</gene>
<sequence length="142" mass="15249">MTVEAFPDTEGACRTWLRTKTALTAIVAQRIFFGVPDDASETDFPLITVQRLGGGGDASEAPLDVASLQIDCWGNLRGKAVVLALANAVRSEINELRIPIAWDAAVTCLGGTVENISFMVDPEDQRPRYSLTVQAVTRTGTP</sequence>
<evidence type="ECO:0000313" key="1">
    <source>
        <dbReference type="EMBL" id="CAB4197483.1"/>
    </source>
</evidence>
<dbReference type="Pfam" id="PF11367">
    <property type="entry name" value="Tail_completion_gp17"/>
    <property type="match status" value="1"/>
</dbReference>
<accession>A0A6J5RJB9</accession>
<organism evidence="1">
    <name type="scientific">uncultured Caudovirales phage</name>
    <dbReference type="NCBI Taxonomy" id="2100421"/>
    <lineage>
        <taxon>Viruses</taxon>
        <taxon>Duplodnaviria</taxon>
        <taxon>Heunggongvirae</taxon>
        <taxon>Uroviricota</taxon>
        <taxon>Caudoviricetes</taxon>
        <taxon>Peduoviridae</taxon>
        <taxon>Maltschvirus</taxon>
        <taxon>Maltschvirus maltsch</taxon>
    </lineage>
</organism>
<dbReference type="EMBL" id="LR798370">
    <property type="protein sequence ID" value="CAB5227474.1"/>
    <property type="molecule type" value="Genomic_DNA"/>
</dbReference>
<proteinExistence type="predicted"/>